<dbReference type="PANTHER" id="PTHR19372:SF7">
    <property type="entry name" value="SULFITE OXIDASE, MITOCHONDRIAL"/>
    <property type="match status" value="1"/>
</dbReference>
<dbReference type="Pfam" id="PF00174">
    <property type="entry name" value="Oxidored_molyb"/>
    <property type="match status" value="1"/>
</dbReference>
<dbReference type="InterPro" id="IPR008335">
    <property type="entry name" value="Mopterin_OxRdtase_euk"/>
</dbReference>
<evidence type="ECO:0000256" key="5">
    <source>
        <dbReference type="SAM" id="MobiDB-lite"/>
    </source>
</evidence>
<keyword evidence="9" id="KW-1185">Reference proteome</keyword>
<evidence type="ECO:0000313" key="9">
    <source>
        <dbReference type="Proteomes" id="UP001140172"/>
    </source>
</evidence>
<dbReference type="EMBL" id="JANBUM010000146">
    <property type="protein sequence ID" value="KAJ2783352.1"/>
    <property type="molecule type" value="Genomic_DNA"/>
</dbReference>
<dbReference type="InterPro" id="IPR000572">
    <property type="entry name" value="OxRdtase_Mopterin-bd_dom"/>
</dbReference>
<dbReference type="GO" id="GO:0020037">
    <property type="term" value="F:heme binding"/>
    <property type="evidence" value="ECO:0007669"/>
    <property type="project" value="TreeGrafter"/>
</dbReference>
<keyword evidence="4" id="KW-0560">Oxidoreductase</keyword>
<dbReference type="Gene3D" id="3.90.420.10">
    <property type="entry name" value="Oxidoreductase, molybdopterin-binding domain"/>
    <property type="match status" value="1"/>
</dbReference>
<dbReference type="GO" id="GO:0030151">
    <property type="term" value="F:molybdenum ion binding"/>
    <property type="evidence" value="ECO:0007669"/>
    <property type="project" value="InterPro"/>
</dbReference>
<dbReference type="AlphaFoldDB" id="A0A9W8HE17"/>
<protein>
    <recommendedName>
        <fullName evidence="10">Sulfite oxidase</fullName>
    </recommendedName>
</protein>
<dbReference type="Proteomes" id="UP001140172">
    <property type="component" value="Unassembled WGS sequence"/>
</dbReference>
<dbReference type="PRINTS" id="PR00407">
    <property type="entry name" value="EUMOPTERIN"/>
</dbReference>
<evidence type="ECO:0000259" key="6">
    <source>
        <dbReference type="Pfam" id="PF00174"/>
    </source>
</evidence>
<dbReference type="SUPFAM" id="SSF81296">
    <property type="entry name" value="E set domains"/>
    <property type="match status" value="1"/>
</dbReference>
<keyword evidence="2" id="KW-0500">Molybdenum</keyword>
<dbReference type="InterPro" id="IPR014756">
    <property type="entry name" value="Ig_E-set"/>
</dbReference>
<dbReference type="GO" id="GO:0006790">
    <property type="term" value="P:sulfur compound metabolic process"/>
    <property type="evidence" value="ECO:0007669"/>
    <property type="project" value="TreeGrafter"/>
</dbReference>
<feature type="region of interest" description="Disordered" evidence="5">
    <location>
        <begin position="335"/>
        <end position="366"/>
    </location>
</feature>
<evidence type="ECO:0000256" key="1">
    <source>
        <dbReference type="ARBA" id="ARBA00001924"/>
    </source>
</evidence>
<evidence type="ECO:0000256" key="2">
    <source>
        <dbReference type="ARBA" id="ARBA00022505"/>
    </source>
</evidence>
<organism evidence="8 9">
    <name type="scientific">Coemansia interrupta</name>
    <dbReference type="NCBI Taxonomy" id="1126814"/>
    <lineage>
        <taxon>Eukaryota</taxon>
        <taxon>Fungi</taxon>
        <taxon>Fungi incertae sedis</taxon>
        <taxon>Zoopagomycota</taxon>
        <taxon>Kickxellomycotina</taxon>
        <taxon>Kickxellomycetes</taxon>
        <taxon>Kickxellales</taxon>
        <taxon>Kickxellaceae</taxon>
        <taxon>Coemansia</taxon>
    </lineage>
</organism>
<sequence length="440" mass="49141">MPEIESKNSNYRDEPWSDRNLSNYYVRAKEPFNAEAKLDGLVEHFITPTERHFRRNHGPIPNISESDWSMTVEINTIALPSARCGTQTVTFRDLSRLRQFEVVAVLECAGNRRDGLKAIKPVNGVIWGPGTASNSQWGGCRLRDVLVAAGVPADLCDPFYETQRHVEFAAYGEASDDIHYASSIPLDWVMNPLNMVLVATEMNGQRLLRDHGFPARIVAPGIIGARWVKWLKYIRVQDHESSCFYQQRDYKILPPMANGSNCEDFWSRFPALMELNIQSVICRPTPSEKVRVNKPYLARGYALSGGGRAVDRVEVSLDDGATWDLARVYCITAKGGSTSSSSTNSSSSSSSSTNSSTSDDDISSDSSQRNWAARQWSWVLWSYQIESVPPNFTITCRAWDSGGNTQPSAAVWNYRGVMNNAVFHMKPQLVASKGSQFDTK</sequence>
<feature type="compositionally biased region" description="Low complexity" evidence="5">
    <location>
        <begin position="337"/>
        <end position="357"/>
    </location>
</feature>
<dbReference type="OrthoDB" id="10051395at2759"/>
<evidence type="ECO:0000313" key="8">
    <source>
        <dbReference type="EMBL" id="KAJ2783352.1"/>
    </source>
</evidence>
<dbReference type="InterPro" id="IPR005066">
    <property type="entry name" value="MoCF_OxRdtse_dimer"/>
</dbReference>
<proteinExistence type="predicted"/>
<evidence type="ECO:0000256" key="4">
    <source>
        <dbReference type="ARBA" id="ARBA00023002"/>
    </source>
</evidence>
<dbReference type="InterPro" id="IPR036374">
    <property type="entry name" value="OxRdtase_Mopterin-bd_sf"/>
</dbReference>
<feature type="domain" description="Oxidoreductase molybdopterin-binding" evidence="6">
    <location>
        <begin position="57"/>
        <end position="244"/>
    </location>
</feature>
<reference evidence="8" key="1">
    <citation type="submission" date="2022-07" db="EMBL/GenBank/DDBJ databases">
        <title>Phylogenomic reconstructions and comparative analyses of Kickxellomycotina fungi.</title>
        <authorList>
            <person name="Reynolds N.K."/>
            <person name="Stajich J.E."/>
            <person name="Barry K."/>
            <person name="Grigoriev I.V."/>
            <person name="Crous P."/>
            <person name="Smith M.E."/>
        </authorList>
    </citation>
    <scope>NUCLEOTIDE SEQUENCE</scope>
    <source>
        <strain evidence="8">BCRC 34489</strain>
    </source>
</reference>
<evidence type="ECO:0008006" key="10">
    <source>
        <dbReference type="Google" id="ProtNLM"/>
    </source>
</evidence>
<comment type="caution">
    <text evidence="8">The sequence shown here is derived from an EMBL/GenBank/DDBJ whole genome shotgun (WGS) entry which is preliminary data.</text>
</comment>
<dbReference type="GO" id="GO:0043546">
    <property type="term" value="F:molybdopterin cofactor binding"/>
    <property type="evidence" value="ECO:0007669"/>
    <property type="project" value="TreeGrafter"/>
</dbReference>
<feature type="domain" description="Moybdenum cofactor oxidoreductase dimerisation" evidence="7">
    <location>
        <begin position="271"/>
        <end position="426"/>
    </location>
</feature>
<dbReference type="PANTHER" id="PTHR19372">
    <property type="entry name" value="SULFITE REDUCTASE"/>
    <property type="match status" value="1"/>
</dbReference>
<gene>
    <name evidence="8" type="ORF">GGI15_002614</name>
</gene>
<name>A0A9W8HE17_9FUNG</name>
<dbReference type="Gene3D" id="2.60.40.650">
    <property type="match status" value="1"/>
</dbReference>
<evidence type="ECO:0000256" key="3">
    <source>
        <dbReference type="ARBA" id="ARBA00022723"/>
    </source>
</evidence>
<evidence type="ECO:0000259" key="7">
    <source>
        <dbReference type="Pfam" id="PF03404"/>
    </source>
</evidence>
<keyword evidence="3" id="KW-0479">Metal-binding</keyword>
<dbReference type="SUPFAM" id="SSF56524">
    <property type="entry name" value="Oxidoreductase molybdopterin-binding domain"/>
    <property type="match status" value="1"/>
</dbReference>
<dbReference type="GO" id="GO:0008482">
    <property type="term" value="F:sulfite oxidase activity"/>
    <property type="evidence" value="ECO:0007669"/>
    <property type="project" value="TreeGrafter"/>
</dbReference>
<dbReference type="Pfam" id="PF03404">
    <property type="entry name" value="Mo-co_dimer"/>
    <property type="match status" value="1"/>
</dbReference>
<comment type="cofactor">
    <cofactor evidence="1">
        <name>Mo-molybdopterin</name>
        <dbReference type="ChEBI" id="CHEBI:71302"/>
    </cofactor>
</comment>
<accession>A0A9W8HE17</accession>